<comment type="catalytic activity">
    <reaction evidence="4">
        <text>GTP + H2O = 7,8-dihydroneopterin 2',3'-cyclic phosphate + formate + diphosphate + H(+)</text>
        <dbReference type="Rhea" id="RHEA:25860"/>
        <dbReference type="ChEBI" id="CHEBI:15377"/>
        <dbReference type="ChEBI" id="CHEBI:15378"/>
        <dbReference type="ChEBI" id="CHEBI:15740"/>
        <dbReference type="ChEBI" id="CHEBI:33019"/>
        <dbReference type="ChEBI" id="CHEBI:37565"/>
        <dbReference type="ChEBI" id="CHEBI:58854"/>
        <dbReference type="EC" id="3.5.4.39"/>
    </reaction>
</comment>
<dbReference type="InterPro" id="IPR022840">
    <property type="entry name" value="GTP_cyclohydrolase_MptA"/>
</dbReference>
<dbReference type="NCBIfam" id="TIGR00294">
    <property type="entry name" value="GTP cyclohydrolase MptA"/>
    <property type="match status" value="1"/>
</dbReference>
<dbReference type="HAMAP" id="MF_01527_A">
    <property type="entry name" value="GTP_cyclohydrol_A"/>
    <property type="match status" value="1"/>
</dbReference>
<feature type="site" description="May be catalytically important" evidence="4">
    <location>
        <position position="174"/>
    </location>
</feature>
<dbReference type="GO" id="GO:0005506">
    <property type="term" value="F:iron ion binding"/>
    <property type="evidence" value="ECO:0007669"/>
    <property type="project" value="UniProtKB-UniRule"/>
</dbReference>
<gene>
    <name evidence="4" type="primary">mptA</name>
    <name evidence="6" type="ORF">B9J98_06435</name>
</gene>
<evidence type="ECO:0000256" key="1">
    <source>
        <dbReference type="ARBA" id="ARBA00022723"/>
    </source>
</evidence>
<dbReference type="EMBL" id="NDWU01000018">
    <property type="protein sequence ID" value="PUA31393.1"/>
    <property type="molecule type" value="Genomic_DNA"/>
</dbReference>
<keyword evidence="2 4" id="KW-0378">Hydrolase</keyword>
<evidence type="ECO:0000313" key="6">
    <source>
        <dbReference type="EMBL" id="PUA31393.1"/>
    </source>
</evidence>
<dbReference type="GO" id="GO:2001118">
    <property type="term" value="P:tetrahydromethanopterin biosynthetic process"/>
    <property type="evidence" value="ECO:0007669"/>
    <property type="project" value="UniProtKB-UniRule"/>
</dbReference>
<dbReference type="UniPathway" id="UPA00065"/>
<dbReference type="GO" id="GO:0003934">
    <property type="term" value="F:GTP cyclohydrolase I activity"/>
    <property type="evidence" value="ECO:0007669"/>
    <property type="project" value="InterPro"/>
</dbReference>
<comment type="cofactor">
    <cofactor evidence="4">
        <name>Fe(2+)</name>
        <dbReference type="ChEBI" id="CHEBI:29033"/>
    </cofactor>
    <text evidence="4">Binds 1 Fe(2+) ion per subunit.</text>
</comment>
<dbReference type="InterPro" id="IPR003801">
    <property type="entry name" value="GTP_cyclohydrolase_FolE2/MptA"/>
</dbReference>
<keyword evidence="1 4" id="KW-0479">Metal-binding</keyword>
<sequence>MLTVKSQLSYPLSAELRMAIPDIKDEQPDVKLPIQMVGIDGVRMPAGHVRLGDLGIFMVSRFGAFIDLPPDRRGVHASRNYEPIVEIVRAYEGKVFRLEDLTAEVAVSLLKKHEYSRRSYVKADATAFYESRMPSGRTSHETFILHARSYATREGDAFSLRKMVGVTVVGMTACPCALEIIKEACRKRLADIDGEPFERVIKGLPIATHTQRCKGTLIVDVSEDSVDVMDLVKIVNDSMSSATYELLKRDDEAEVVMGAVMKPRFVEDVARWIAKGTSELKVRDSCAIFVRVRSMESVHGHDMVASIRTTVGEVRRALAPRWHG</sequence>
<dbReference type="AlphaFoldDB" id="A0A2R7Y1Q8"/>
<dbReference type="EC" id="3.5.4.39" evidence="4 5"/>
<evidence type="ECO:0000256" key="4">
    <source>
        <dbReference type="HAMAP-Rule" id="MF_01527"/>
    </source>
</evidence>
<keyword evidence="3 4" id="KW-0408">Iron</keyword>
<comment type="similarity">
    <text evidence="4">Belongs to the GTP cyclohydrolase IV family.</text>
</comment>
<dbReference type="PANTHER" id="PTHR36445">
    <property type="entry name" value="GTP CYCLOHYDROLASE MPTA"/>
    <property type="match status" value="1"/>
</dbReference>
<reference evidence="6 7" key="1">
    <citation type="submission" date="2017-04" db="EMBL/GenBank/DDBJ databases">
        <title>Draft Aigarchaeota genome from a New Zealand hot spring.</title>
        <authorList>
            <person name="Reysenbach A.-L."/>
            <person name="Donaho J.A."/>
            <person name="Gerhart J."/>
            <person name="Kelley J.F."/>
            <person name="Kouba K."/>
            <person name="Podar M."/>
            <person name="Stott M."/>
        </authorList>
    </citation>
    <scope>NUCLEOTIDE SEQUENCE [LARGE SCALE GENOMIC DNA]</scope>
    <source>
        <strain evidence="6">NZ13_MG1</strain>
    </source>
</reference>
<proteinExistence type="inferred from homology"/>
<accession>A0A2R7Y1Q8</accession>
<evidence type="ECO:0000313" key="7">
    <source>
        <dbReference type="Proteomes" id="UP000244066"/>
    </source>
</evidence>
<protein>
    <recommendedName>
        <fullName evidence="4 5">GTP cyclohydrolase MptA</fullName>
        <ecNumber evidence="4 5">3.5.4.39</ecNumber>
    </recommendedName>
    <alternativeName>
        <fullName evidence="4">GTP cyclohydrolase IV</fullName>
    </alternativeName>
</protein>
<name>A0A2R7Y1Q8_9ARCH</name>
<evidence type="ECO:0000256" key="5">
    <source>
        <dbReference type="NCBIfam" id="TIGR00294"/>
    </source>
</evidence>
<dbReference type="GO" id="GO:0044682">
    <property type="term" value="F:GTP cyclohydrolase IV activity"/>
    <property type="evidence" value="ECO:0007669"/>
    <property type="project" value="UniProtKB-UniRule"/>
</dbReference>
<dbReference type="Pfam" id="PF02649">
    <property type="entry name" value="GCHY-1"/>
    <property type="match status" value="1"/>
</dbReference>
<evidence type="ECO:0000256" key="2">
    <source>
        <dbReference type="ARBA" id="ARBA00022801"/>
    </source>
</evidence>
<comment type="subunit">
    <text evidence="4">Homodimer.</text>
</comment>
<dbReference type="Proteomes" id="UP000244066">
    <property type="component" value="Unassembled WGS sequence"/>
</dbReference>
<organism evidence="6 7">
    <name type="scientific">Candidatus Terraquivivens tikiterensis</name>
    <dbReference type="NCBI Taxonomy" id="1980982"/>
    <lineage>
        <taxon>Archaea</taxon>
        <taxon>Nitrososphaerota</taxon>
        <taxon>Candidatus Wolframiiraptoraceae</taxon>
        <taxon>Candidatus Terraquivivens</taxon>
    </lineage>
</organism>
<dbReference type="Gene3D" id="3.10.270.10">
    <property type="entry name" value="Urate Oxidase"/>
    <property type="match status" value="1"/>
</dbReference>
<evidence type="ECO:0000256" key="3">
    <source>
        <dbReference type="ARBA" id="ARBA00023004"/>
    </source>
</evidence>
<comment type="pathway">
    <text evidence="4">Cofactor biosynthesis; 5,6,7,8-tetrahydromethanopterin biosynthesis.</text>
</comment>
<comment type="caution">
    <text evidence="6">The sequence shown here is derived from an EMBL/GenBank/DDBJ whole genome shotgun (WGS) entry which is preliminary data.</text>
</comment>
<dbReference type="PANTHER" id="PTHR36445:SF1">
    <property type="entry name" value="GTP CYCLOHYDROLASE MPTA"/>
    <property type="match status" value="1"/>
</dbReference>
<comment type="function">
    <text evidence="4">Converts GTP to 7,8-dihydro-D-neopterin 2',3'-cyclic phosphate, the first intermediate in the biosynthesis of coenzyme methanopterin.</text>
</comment>